<feature type="non-terminal residue" evidence="1">
    <location>
        <position position="1"/>
    </location>
</feature>
<sequence length="44" mass="5246">NPARIKGWMCECGMKLEFDGDFAKCKVCGKEYKMMDEKKVRRER</sequence>
<evidence type="ECO:0000313" key="1">
    <source>
        <dbReference type="EMBL" id="GAI81547.1"/>
    </source>
</evidence>
<comment type="caution">
    <text evidence="1">The sequence shown here is derived from an EMBL/GenBank/DDBJ whole genome shotgun (WGS) entry which is preliminary data.</text>
</comment>
<organism evidence="1">
    <name type="scientific">marine sediment metagenome</name>
    <dbReference type="NCBI Taxonomy" id="412755"/>
    <lineage>
        <taxon>unclassified sequences</taxon>
        <taxon>metagenomes</taxon>
        <taxon>ecological metagenomes</taxon>
    </lineage>
</organism>
<accession>X1RLC4</accession>
<name>X1RLC4_9ZZZZ</name>
<gene>
    <name evidence="1" type="ORF">S12H4_26317</name>
</gene>
<reference evidence="1" key="1">
    <citation type="journal article" date="2014" name="Front. Microbiol.">
        <title>High frequency of phylogenetically diverse reductive dehalogenase-homologous genes in deep subseafloor sedimentary metagenomes.</title>
        <authorList>
            <person name="Kawai M."/>
            <person name="Futagami T."/>
            <person name="Toyoda A."/>
            <person name="Takaki Y."/>
            <person name="Nishi S."/>
            <person name="Hori S."/>
            <person name="Arai W."/>
            <person name="Tsubouchi T."/>
            <person name="Morono Y."/>
            <person name="Uchiyama I."/>
            <person name="Ito T."/>
            <person name="Fujiyama A."/>
            <person name="Inagaki F."/>
            <person name="Takami H."/>
        </authorList>
    </citation>
    <scope>NUCLEOTIDE SEQUENCE</scope>
    <source>
        <strain evidence="1">Expedition CK06-06</strain>
    </source>
</reference>
<protein>
    <submittedName>
        <fullName evidence="1">Uncharacterized protein</fullName>
    </submittedName>
</protein>
<dbReference type="AlphaFoldDB" id="X1RLC4"/>
<proteinExistence type="predicted"/>
<dbReference type="EMBL" id="BARW01014920">
    <property type="protein sequence ID" value="GAI81547.1"/>
    <property type="molecule type" value="Genomic_DNA"/>
</dbReference>